<feature type="chain" id="PRO_5046820998" description="DUF2059 domain-containing protein" evidence="1">
    <location>
        <begin position="23"/>
        <end position="180"/>
    </location>
</feature>
<keyword evidence="1" id="KW-0732">Signal</keyword>
<feature type="signal peptide" evidence="1">
    <location>
        <begin position="1"/>
        <end position="22"/>
    </location>
</feature>
<evidence type="ECO:0008006" key="4">
    <source>
        <dbReference type="Google" id="ProtNLM"/>
    </source>
</evidence>
<sequence>MKLAVYAVLGLSLAAIDLPAFAAAPAAATQAAAASPAHVKAVQDLLAAMQAEKMLRSVAGRSRYPSEAQRKAVFDKLNRVPPAEVYQRLAAPVARLVSTETAAEMTRFYNSPYGKQVIHNKYNSGPQIVMPGMTAAVPPEEKKERKRAAYVKASKELADAQPAIDSEAFKLLQAINMQKR</sequence>
<dbReference type="RefSeq" id="WP_231059386.1">
    <property type="nucleotide sequence ID" value="NZ_JAJNOC010000006.1"/>
</dbReference>
<gene>
    <name evidence="2" type="ORF">LQ564_17425</name>
</gene>
<dbReference type="Proteomes" id="UP001179361">
    <property type="component" value="Unassembled WGS sequence"/>
</dbReference>
<name>A0ABS8Q8L4_9BURK</name>
<comment type="caution">
    <text evidence="2">The sequence shown here is derived from an EMBL/GenBank/DDBJ whole genome shotgun (WGS) entry which is preliminary data.</text>
</comment>
<accession>A0ABS8Q8L4</accession>
<evidence type="ECO:0000256" key="1">
    <source>
        <dbReference type="SAM" id="SignalP"/>
    </source>
</evidence>
<evidence type="ECO:0000313" key="2">
    <source>
        <dbReference type="EMBL" id="MCD2518093.1"/>
    </source>
</evidence>
<proteinExistence type="predicted"/>
<dbReference type="EMBL" id="JAJNOC010000006">
    <property type="protein sequence ID" value="MCD2518093.1"/>
    <property type="molecule type" value="Genomic_DNA"/>
</dbReference>
<reference evidence="2" key="1">
    <citation type="submission" date="2021-11" db="EMBL/GenBank/DDBJ databases">
        <title>The complete genome of Massilia sp sp. G4R7.</title>
        <authorList>
            <person name="Liu L."/>
            <person name="Yue J."/>
            <person name="Yuan J."/>
            <person name="Yang F."/>
            <person name="Li L."/>
        </authorList>
    </citation>
    <scope>NUCLEOTIDE SEQUENCE</scope>
    <source>
        <strain evidence="2">G4R7</strain>
    </source>
</reference>
<evidence type="ECO:0000313" key="3">
    <source>
        <dbReference type="Proteomes" id="UP001179361"/>
    </source>
</evidence>
<keyword evidence="3" id="KW-1185">Reference proteome</keyword>
<protein>
    <recommendedName>
        <fullName evidence="4">DUF2059 domain-containing protein</fullName>
    </recommendedName>
</protein>
<organism evidence="2 3">
    <name type="scientific">Massilia phyllostachyos</name>
    <dbReference type="NCBI Taxonomy" id="2898585"/>
    <lineage>
        <taxon>Bacteria</taxon>
        <taxon>Pseudomonadati</taxon>
        <taxon>Pseudomonadota</taxon>
        <taxon>Betaproteobacteria</taxon>
        <taxon>Burkholderiales</taxon>
        <taxon>Oxalobacteraceae</taxon>
        <taxon>Telluria group</taxon>
        <taxon>Massilia</taxon>
    </lineage>
</organism>